<dbReference type="EMBL" id="DVMV01000010">
    <property type="protein sequence ID" value="HIU44924.1"/>
    <property type="molecule type" value="Genomic_DNA"/>
</dbReference>
<evidence type="ECO:0000313" key="2">
    <source>
        <dbReference type="EMBL" id="HIU44924.1"/>
    </source>
</evidence>
<organism evidence="2 3">
    <name type="scientific">Candidatus Alloenteromonas pullicola</name>
    <dbReference type="NCBI Taxonomy" id="2840784"/>
    <lineage>
        <taxon>Bacteria</taxon>
        <taxon>Bacillati</taxon>
        <taxon>Bacillota</taxon>
        <taxon>Bacillota incertae sedis</taxon>
        <taxon>Candidatus Alloenteromonas</taxon>
    </lineage>
</organism>
<evidence type="ECO:0000313" key="3">
    <source>
        <dbReference type="Proteomes" id="UP000824070"/>
    </source>
</evidence>
<name>A0A9D1LN43_9FIRM</name>
<comment type="caution">
    <text evidence="2">The sequence shown here is derived from an EMBL/GenBank/DDBJ whole genome shotgun (WGS) entry which is preliminary data.</text>
</comment>
<gene>
    <name evidence="2" type="ORF">IAC52_01345</name>
</gene>
<dbReference type="Proteomes" id="UP000824070">
    <property type="component" value="Unassembled WGS sequence"/>
</dbReference>
<feature type="chain" id="PRO_5038437466" description="Lipoprotein" evidence="1">
    <location>
        <begin position="26"/>
        <end position="477"/>
    </location>
</feature>
<reference evidence="2" key="1">
    <citation type="submission" date="2020-10" db="EMBL/GenBank/DDBJ databases">
        <authorList>
            <person name="Gilroy R."/>
        </authorList>
    </citation>
    <scope>NUCLEOTIDE SEQUENCE</scope>
    <source>
        <strain evidence="2">ChiGjej1B1-22543</strain>
    </source>
</reference>
<evidence type="ECO:0000256" key="1">
    <source>
        <dbReference type="SAM" id="SignalP"/>
    </source>
</evidence>
<proteinExistence type="predicted"/>
<reference evidence="2" key="2">
    <citation type="journal article" date="2021" name="PeerJ">
        <title>Extensive microbial diversity within the chicken gut microbiome revealed by metagenomics and culture.</title>
        <authorList>
            <person name="Gilroy R."/>
            <person name="Ravi A."/>
            <person name="Getino M."/>
            <person name="Pursley I."/>
            <person name="Horton D.L."/>
            <person name="Alikhan N.F."/>
            <person name="Baker D."/>
            <person name="Gharbi K."/>
            <person name="Hall N."/>
            <person name="Watson M."/>
            <person name="Adriaenssens E.M."/>
            <person name="Foster-Nyarko E."/>
            <person name="Jarju S."/>
            <person name="Secka A."/>
            <person name="Antonio M."/>
            <person name="Oren A."/>
            <person name="Chaudhuri R.R."/>
            <person name="La Ragione R."/>
            <person name="Hildebrand F."/>
            <person name="Pallen M.J."/>
        </authorList>
    </citation>
    <scope>NUCLEOTIDE SEQUENCE</scope>
    <source>
        <strain evidence="2">ChiGjej1B1-22543</strain>
    </source>
</reference>
<protein>
    <recommendedName>
        <fullName evidence="4">Lipoprotein</fullName>
    </recommendedName>
</protein>
<evidence type="ECO:0008006" key="4">
    <source>
        <dbReference type="Google" id="ProtNLM"/>
    </source>
</evidence>
<accession>A0A9D1LN43</accession>
<feature type="signal peptide" evidence="1">
    <location>
        <begin position="1"/>
        <end position="25"/>
    </location>
</feature>
<sequence length="477" mass="52490">MHTKTKLKGGLLLLASGLLTGCANGPSESSGFGSSTGNAPKEIDYTSVYSALSTMKGAHNFTADTTVTANGGVSTTYSNVYTEDFTWCDYEGAEEGFAYKDGSVFRLNLDEQGNMVASDAYLDASGKKLTSIWDGDLFTTPLLSEDAVKDKEARSIEITNKDARLQMLKFNVLDTTLISDVTSVHAEIRTLASGFDRLVLSIEANFDGTDYVYETMLSTFSNSTSGEVTDYLATSGASVYDSSLVAAANAFKTERFYKRTYESLTYTPEAERKEIGVEVYTPDYWYGGYTDSAYYIFSTGYVSLPQKYYVGEGVDEPIALDGAYKFMLSQDMKTLTNVMLYAPAFTTNISNMADIMDYPSKMIMWDHMFQFFAPYESEAYDFKGSGFITENSQILLDFFYNSQVLNSLQASITVTSLSVESLIIYVDDTSGNVADVNFILNMMVNGSRVAASFSYDGFGSAAIPCVDQWIDENIIDQ</sequence>
<dbReference type="PROSITE" id="PS51257">
    <property type="entry name" value="PROKAR_LIPOPROTEIN"/>
    <property type="match status" value="1"/>
</dbReference>
<dbReference type="AlphaFoldDB" id="A0A9D1LN43"/>
<keyword evidence="1" id="KW-0732">Signal</keyword>